<dbReference type="Pfam" id="PF00990">
    <property type="entry name" value="GGDEF"/>
    <property type="match status" value="1"/>
</dbReference>
<reference evidence="3 4" key="1">
    <citation type="submission" date="2016-10" db="EMBL/GenBank/DDBJ databases">
        <authorList>
            <person name="de Groot N.N."/>
        </authorList>
    </citation>
    <scope>NUCLEOTIDE SEQUENCE [LARGE SCALE GENOMIC DNA]</scope>
    <source>
        <strain evidence="3 4">CGMCC 4.6945</strain>
    </source>
</reference>
<dbReference type="RefSeq" id="WP_090033349.1">
    <property type="nucleotide sequence ID" value="NZ_BONM01000011.1"/>
</dbReference>
<dbReference type="PROSITE" id="PS50883">
    <property type="entry name" value="EAL"/>
    <property type="match status" value="1"/>
</dbReference>
<dbReference type="OrthoDB" id="23692at2"/>
<dbReference type="NCBIfam" id="TIGR00254">
    <property type="entry name" value="GGDEF"/>
    <property type="match status" value="1"/>
</dbReference>
<evidence type="ECO:0000259" key="1">
    <source>
        <dbReference type="PROSITE" id="PS50883"/>
    </source>
</evidence>
<dbReference type="InterPro" id="IPR043128">
    <property type="entry name" value="Rev_trsase/Diguanyl_cyclase"/>
</dbReference>
<dbReference type="Proteomes" id="UP000199012">
    <property type="component" value="Unassembled WGS sequence"/>
</dbReference>
<dbReference type="EMBL" id="FOKA01000010">
    <property type="protein sequence ID" value="SFB22320.1"/>
    <property type="molecule type" value="Genomic_DNA"/>
</dbReference>
<feature type="domain" description="GGDEF" evidence="2">
    <location>
        <begin position="210"/>
        <end position="343"/>
    </location>
</feature>
<dbReference type="SUPFAM" id="SSF141868">
    <property type="entry name" value="EAL domain-like"/>
    <property type="match status" value="1"/>
</dbReference>
<dbReference type="Gene3D" id="3.30.450.40">
    <property type="match status" value="1"/>
</dbReference>
<keyword evidence="4" id="KW-1185">Reference proteome</keyword>
<dbReference type="Gene3D" id="3.20.20.450">
    <property type="entry name" value="EAL domain"/>
    <property type="match status" value="1"/>
</dbReference>
<dbReference type="InterPro" id="IPR029016">
    <property type="entry name" value="GAF-like_dom_sf"/>
</dbReference>
<evidence type="ECO:0000313" key="3">
    <source>
        <dbReference type="EMBL" id="SFB22320.1"/>
    </source>
</evidence>
<dbReference type="Pfam" id="PF01590">
    <property type="entry name" value="GAF"/>
    <property type="match status" value="1"/>
</dbReference>
<dbReference type="SMART" id="SM00052">
    <property type="entry name" value="EAL"/>
    <property type="match status" value="1"/>
</dbReference>
<evidence type="ECO:0000313" key="4">
    <source>
        <dbReference type="Proteomes" id="UP000199012"/>
    </source>
</evidence>
<sequence length="667" mass="69787">MAEQDDLVRVLDEFSTAVVDDLDTRQVLERLADAARVLVGVDAAGVMVPGADGLVRLVFAHAGDADALARLQEELQEGPCLEAELTRRTVDVAHLTTQGRWPRWQHRAEQLGVQAVTSVPLLGRGRCWGVLDLYRHEARALTEPELLRVTRLARLATSYLVVAADRDDARRAREELAHRAMHDPLTDLPLRWVLEERLAAALARAERTRATVAVLFLDVDDLKPVNDTWGHAAGDELLRAVAARVSALLRTTDTVARVGGDEFVVLLEDVDGVAGAAEAARRISTRLGEPVQVAGRRLDPSVSTGVALSVAGATPAKVLLARADSAMYAAKRGGRGLVEVDDSAAPAATPPSGLAVATAPAAVGPTAAASPTTSAPTASAPPDPVVVSAADLRAALTDGRLELHYQPVLVLAPDSRSDGVTDGVAGRRGGAWSTGDGEAAVWAVEALLRWHHPSAGLLAAARFVDLAEQHGLLVGIGRWVLDEACRQLAAWDAELGPGTVPRVFVNASAGELADPGLLEAVAGALGRRDLDPARLTVEVTESGLLQEHARATLRGLEALGCGLAIDDLGAGWSSLGRVMDLPRATLKVDRSITAALVERPEASAVVSAVLLLGRSLGSPVVLEGVEDEATLAAARRLGARHVQGYLLGRPGPADALSARVLRGAAGG</sequence>
<organism evidence="3 4">
    <name type="scientific">Cellulomonas marina</name>
    <dbReference type="NCBI Taxonomy" id="988821"/>
    <lineage>
        <taxon>Bacteria</taxon>
        <taxon>Bacillati</taxon>
        <taxon>Actinomycetota</taxon>
        <taxon>Actinomycetes</taxon>
        <taxon>Micrococcales</taxon>
        <taxon>Cellulomonadaceae</taxon>
        <taxon>Cellulomonas</taxon>
    </lineage>
</organism>
<dbReference type="InterPro" id="IPR035919">
    <property type="entry name" value="EAL_sf"/>
</dbReference>
<accession>A0A1I0ZCP3</accession>
<dbReference type="CDD" id="cd01949">
    <property type="entry name" value="GGDEF"/>
    <property type="match status" value="1"/>
</dbReference>
<dbReference type="SUPFAM" id="SSF55781">
    <property type="entry name" value="GAF domain-like"/>
    <property type="match status" value="1"/>
</dbReference>
<evidence type="ECO:0000259" key="2">
    <source>
        <dbReference type="PROSITE" id="PS50887"/>
    </source>
</evidence>
<dbReference type="PROSITE" id="PS50887">
    <property type="entry name" value="GGDEF"/>
    <property type="match status" value="1"/>
</dbReference>
<proteinExistence type="predicted"/>
<dbReference type="STRING" id="988821.SAMN05421867_11067"/>
<feature type="domain" description="EAL" evidence="1">
    <location>
        <begin position="385"/>
        <end position="664"/>
    </location>
</feature>
<name>A0A1I0ZCP3_9CELL</name>
<dbReference type="AlphaFoldDB" id="A0A1I0ZCP3"/>
<dbReference type="InterPro" id="IPR003018">
    <property type="entry name" value="GAF"/>
</dbReference>
<dbReference type="InterPro" id="IPR052155">
    <property type="entry name" value="Biofilm_reg_signaling"/>
</dbReference>
<dbReference type="InterPro" id="IPR000160">
    <property type="entry name" value="GGDEF_dom"/>
</dbReference>
<dbReference type="PANTHER" id="PTHR44757">
    <property type="entry name" value="DIGUANYLATE CYCLASE DGCP"/>
    <property type="match status" value="1"/>
</dbReference>
<gene>
    <name evidence="3" type="ORF">SAMN05421867_11067</name>
</gene>
<dbReference type="InterPro" id="IPR001633">
    <property type="entry name" value="EAL_dom"/>
</dbReference>
<dbReference type="PANTHER" id="PTHR44757:SF2">
    <property type="entry name" value="BIOFILM ARCHITECTURE MAINTENANCE PROTEIN MBAA"/>
    <property type="match status" value="1"/>
</dbReference>
<dbReference type="SMART" id="SM00267">
    <property type="entry name" value="GGDEF"/>
    <property type="match status" value="1"/>
</dbReference>
<dbReference type="Gene3D" id="3.30.70.270">
    <property type="match status" value="1"/>
</dbReference>
<protein>
    <submittedName>
        <fullName evidence="3">Diguanylate cyclase (GGDEF) domain-containing protein</fullName>
    </submittedName>
</protein>
<dbReference type="Pfam" id="PF00563">
    <property type="entry name" value="EAL"/>
    <property type="match status" value="1"/>
</dbReference>
<dbReference type="CDD" id="cd01948">
    <property type="entry name" value="EAL"/>
    <property type="match status" value="1"/>
</dbReference>
<dbReference type="SUPFAM" id="SSF55073">
    <property type="entry name" value="Nucleotide cyclase"/>
    <property type="match status" value="1"/>
</dbReference>
<dbReference type="InterPro" id="IPR029787">
    <property type="entry name" value="Nucleotide_cyclase"/>
</dbReference>